<evidence type="ECO:0000313" key="10">
    <source>
        <dbReference type="Proteomes" id="UP000011083"/>
    </source>
</evidence>
<accession>L8HE71</accession>
<dbReference type="GO" id="GO:0043409">
    <property type="term" value="P:negative regulation of MAPK cascade"/>
    <property type="evidence" value="ECO:0007669"/>
    <property type="project" value="TreeGrafter"/>
</dbReference>
<evidence type="ECO:0000313" key="9">
    <source>
        <dbReference type="EMBL" id="ELR23834.1"/>
    </source>
</evidence>
<reference evidence="9 10" key="1">
    <citation type="journal article" date="2013" name="Genome Biol.">
        <title>Genome of Acanthamoeba castellanii highlights extensive lateral gene transfer and early evolution of tyrosine kinase signaling.</title>
        <authorList>
            <person name="Clarke M."/>
            <person name="Lohan A.J."/>
            <person name="Liu B."/>
            <person name="Lagkouvardos I."/>
            <person name="Roy S."/>
            <person name="Zafar N."/>
            <person name="Bertelli C."/>
            <person name="Schilde C."/>
            <person name="Kianianmomeni A."/>
            <person name="Burglin T.R."/>
            <person name="Frech C."/>
            <person name="Turcotte B."/>
            <person name="Kopec K.O."/>
            <person name="Synnott J.M."/>
            <person name="Choo C."/>
            <person name="Paponov I."/>
            <person name="Finkler A."/>
            <person name="Soon Heng Tan C."/>
            <person name="Hutchins A.P."/>
            <person name="Weinmeier T."/>
            <person name="Rattei T."/>
            <person name="Chu J.S."/>
            <person name="Gimenez G."/>
            <person name="Irimia M."/>
            <person name="Rigden D.J."/>
            <person name="Fitzpatrick D.A."/>
            <person name="Lorenzo-Morales J."/>
            <person name="Bateman A."/>
            <person name="Chiu C.H."/>
            <person name="Tang P."/>
            <person name="Hegemann P."/>
            <person name="Fromm H."/>
            <person name="Raoult D."/>
            <person name="Greub G."/>
            <person name="Miranda-Saavedra D."/>
            <person name="Chen N."/>
            <person name="Nash P."/>
            <person name="Ginger M.L."/>
            <person name="Horn M."/>
            <person name="Schaap P."/>
            <person name="Caler L."/>
            <person name="Loftus B."/>
        </authorList>
    </citation>
    <scope>NUCLEOTIDE SEQUENCE [LARGE SCALE GENOMIC DNA]</scope>
    <source>
        <strain evidence="9 10">Neff</strain>
    </source>
</reference>
<keyword evidence="3" id="KW-0378">Hydrolase</keyword>
<dbReference type="Pfam" id="PF00782">
    <property type="entry name" value="DSPc"/>
    <property type="match status" value="1"/>
</dbReference>
<dbReference type="PANTHER" id="PTHR10159:SF519">
    <property type="entry name" value="DUAL SPECIFICITY PROTEIN PHOSPHATASE MPK3"/>
    <property type="match status" value="1"/>
</dbReference>
<feature type="compositionally biased region" description="Polar residues" evidence="6">
    <location>
        <begin position="10"/>
        <end position="36"/>
    </location>
</feature>
<evidence type="ECO:0000256" key="5">
    <source>
        <dbReference type="ARBA" id="ARBA00047761"/>
    </source>
</evidence>
<evidence type="ECO:0000256" key="3">
    <source>
        <dbReference type="ARBA" id="ARBA00022801"/>
    </source>
</evidence>
<proteinExistence type="inferred from homology"/>
<dbReference type="InterPro" id="IPR000340">
    <property type="entry name" value="Dual-sp_phosphatase_cat-dom"/>
</dbReference>
<evidence type="ECO:0000259" key="8">
    <source>
        <dbReference type="PROSITE" id="PS50056"/>
    </source>
</evidence>
<comment type="catalytic activity">
    <reaction evidence="5">
        <text>O-phospho-L-seryl-[protein] + H2O = L-seryl-[protein] + phosphate</text>
        <dbReference type="Rhea" id="RHEA:20629"/>
        <dbReference type="Rhea" id="RHEA-COMP:9863"/>
        <dbReference type="Rhea" id="RHEA-COMP:11604"/>
        <dbReference type="ChEBI" id="CHEBI:15377"/>
        <dbReference type="ChEBI" id="CHEBI:29999"/>
        <dbReference type="ChEBI" id="CHEBI:43474"/>
        <dbReference type="ChEBI" id="CHEBI:83421"/>
        <dbReference type="EC" id="3.1.3.16"/>
    </reaction>
</comment>
<dbReference type="GO" id="GO:0017017">
    <property type="term" value="F:MAP kinase tyrosine/serine/threonine phosphatase activity"/>
    <property type="evidence" value="ECO:0007669"/>
    <property type="project" value="TreeGrafter"/>
</dbReference>
<dbReference type="GO" id="GO:0005737">
    <property type="term" value="C:cytoplasm"/>
    <property type="evidence" value="ECO:0007669"/>
    <property type="project" value="TreeGrafter"/>
</dbReference>
<dbReference type="GeneID" id="14924835"/>
<dbReference type="AlphaFoldDB" id="L8HE71"/>
<evidence type="ECO:0000256" key="6">
    <source>
        <dbReference type="SAM" id="MobiDB-lite"/>
    </source>
</evidence>
<dbReference type="SMART" id="SM00195">
    <property type="entry name" value="DSPc"/>
    <property type="match status" value="1"/>
</dbReference>
<evidence type="ECO:0000259" key="7">
    <source>
        <dbReference type="PROSITE" id="PS50054"/>
    </source>
</evidence>
<dbReference type="InterPro" id="IPR029021">
    <property type="entry name" value="Prot-tyrosine_phosphatase-like"/>
</dbReference>
<dbReference type="GO" id="GO:0033550">
    <property type="term" value="F:MAP kinase tyrosine phosphatase activity"/>
    <property type="evidence" value="ECO:0007669"/>
    <property type="project" value="TreeGrafter"/>
</dbReference>
<organism evidence="9 10">
    <name type="scientific">Acanthamoeba castellanii (strain ATCC 30010 / Neff)</name>
    <dbReference type="NCBI Taxonomy" id="1257118"/>
    <lineage>
        <taxon>Eukaryota</taxon>
        <taxon>Amoebozoa</taxon>
        <taxon>Discosea</taxon>
        <taxon>Longamoebia</taxon>
        <taxon>Centramoebida</taxon>
        <taxon>Acanthamoebidae</taxon>
        <taxon>Acanthamoeba</taxon>
    </lineage>
</organism>
<dbReference type="STRING" id="1257118.L8HE71"/>
<dbReference type="Gene3D" id="3.90.190.10">
    <property type="entry name" value="Protein tyrosine phosphatase superfamily"/>
    <property type="match status" value="1"/>
</dbReference>
<evidence type="ECO:0000256" key="2">
    <source>
        <dbReference type="ARBA" id="ARBA00013064"/>
    </source>
</evidence>
<keyword evidence="10" id="KW-1185">Reference proteome</keyword>
<dbReference type="EC" id="3.1.3.48" evidence="2"/>
<feature type="region of interest" description="Disordered" evidence="6">
    <location>
        <begin position="1"/>
        <end position="88"/>
    </location>
</feature>
<evidence type="ECO:0000256" key="4">
    <source>
        <dbReference type="ARBA" id="ARBA00022912"/>
    </source>
</evidence>
<dbReference type="InterPro" id="IPR016130">
    <property type="entry name" value="Tyr_Pase_AS"/>
</dbReference>
<evidence type="ECO:0000256" key="1">
    <source>
        <dbReference type="ARBA" id="ARBA00008601"/>
    </source>
</evidence>
<dbReference type="SUPFAM" id="SSF52799">
    <property type="entry name" value="(Phosphotyrosine protein) phosphatases II"/>
    <property type="match status" value="1"/>
</dbReference>
<dbReference type="GO" id="GO:0004722">
    <property type="term" value="F:protein serine/threonine phosphatase activity"/>
    <property type="evidence" value="ECO:0007669"/>
    <property type="project" value="UniProtKB-EC"/>
</dbReference>
<dbReference type="CDD" id="cd14498">
    <property type="entry name" value="DSP"/>
    <property type="match status" value="1"/>
</dbReference>
<dbReference type="PANTHER" id="PTHR10159">
    <property type="entry name" value="DUAL SPECIFICITY PROTEIN PHOSPHATASE"/>
    <property type="match status" value="1"/>
</dbReference>
<dbReference type="Proteomes" id="UP000011083">
    <property type="component" value="Unassembled WGS sequence"/>
</dbReference>
<comment type="similarity">
    <text evidence="1">Belongs to the protein-tyrosine phosphatase family. Non-receptor class dual specificity subfamily.</text>
</comment>
<feature type="domain" description="Tyrosine specific protein phosphatases" evidence="8">
    <location>
        <begin position="203"/>
        <end position="261"/>
    </location>
</feature>
<dbReference type="EMBL" id="KB007844">
    <property type="protein sequence ID" value="ELR23834.1"/>
    <property type="molecule type" value="Genomic_DNA"/>
</dbReference>
<gene>
    <name evidence="9" type="ORF">ACA1_300840</name>
</gene>
<feature type="domain" description="Tyrosine-protein phosphatase" evidence="7">
    <location>
        <begin position="137"/>
        <end position="282"/>
    </location>
</feature>
<name>L8HE71_ACACF</name>
<dbReference type="PROSITE" id="PS00383">
    <property type="entry name" value="TYR_PHOSPHATASE_1"/>
    <property type="match status" value="1"/>
</dbReference>
<dbReference type="InterPro" id="IPR000387">
    <property type="entry name" value="Tyr_Pase_dom"/>
</dbReference>
<sequence length="299" mass="33175">MREHLLASSPPVTSGASQPQPAGSTTISQAPSTCSATPEDGNLQFAFEIDRVPKLPDSPPHSTNQAPRRRRRSSTTSRRGSNSKSQSPNGFNNWEAFYTYYKAKIEARRRTVVEELKLEAHIAALFTPPTSYNGSERASAIDGRLFLGSACSAQDPLWLQENQITHILNVADEVGLNETVLQGSGIVYRWLSIADHCEFDIRGQFDAAFEFILSAYQLGGRVLVHCAAGVSRSATIAIAFIMHYEKLQLREALLLVREKRPFVYPNRGFFVALFNFEEELFSANSLPRTALDVHEEALA</sequence>
<protein>
    <recommendedName>
        <fullName evidence="2">protein-tyrosine-phosphatase</fullName>
        <ecNumber evidence="2">3.1.3.48</ecNumber>
    </recommendedName>
</protein>
<dbReference type="OrthoDB" id="10252009at2759"/>
<dbReference type="RefSeq" id="XP_004353362.1">
    <property type="nucleotide sequence ID" value="XM_004353310.1"/>
</dbReference>
<dbReference type="InterPro" id="IPR020422">
    <property type="entry name" value="TYR_PHOSPHATASE_DUAL_dom"/>
</dbReference>
<dbReference type="KEGG" id="acan:ACA1_300840"/>
<dbReference type="GO" id="GO:0008330">
    <property type="term" value="F:protein tyrosine/threonine phosphatase activity"/>
    <property type="evidence" value="ECO:0007669"/>
    <property type="project" value="TreeGrafter"/>
</dbReference>
<dbReference type="PROSITE" id="PS50054">
    <property type="entry name" value="TYR_PHOSPHATASE_DUAL"/>
    <property type="match status" value="1"/>
</dbReference>
<dbReference type="PROSITE" id="PS50056">
    <property type="entry name" value="TYR_PHOSPHATASE_2"/>
    <property type="match status" value="1"/>
</dbReference>
<keyword evidence="4" id="KW-0904">Protein phosphatase</keyword>
<dbReference type="VEuPathDB" id="AmoebaDB:ACA1_300840"/>